<feature type="compositionally biased region" description="Low complexity" evidence="1">
    <location>
        <begin position="99"/>
        <end position="110"/>
    </location>
</feature>
<sequence>MNLASSNLLEVQGFETKLKANNLDGGLVQALVQSMNSQAELLKHARAKLEAAIAHQDSDDDIKQLLYCMNHANDNYKTASKHVRVHAQPPKPKAKAKNAPKSAPSAKGGK</sequence>
<comment type="caution">
    <text evidence="2">The sequence shown here is derived from an EMBL/GenBank/DDBJ whole genome shotgun (WGS) entry which is preliminary data.</text>
</comment>
<organism evidence="2 3">
    <name type="scientific">Symbiodinium necroappetens</name>
    <dbReference type="NCBI Taxonomy" id="1628268"/>
    <lineage>
        <taxon>Eukaryota</taxon>
        <taxon>Sar</taxon>
        <taxon>Alveolata</taxon>
        <taxon>Dinophyceae</taxon>
        <taxon>Suessiales</taxon>
        <taxon>Symbiodiniaceae</taxon>
        <taxon>Symbiodinium</taxon>
    </lineage>
</organism>
<proteinExistence type="predicted"/>
<name>A0A812ZN03_9DINO</name>
<reference evidence="2" key="1">
    <citation type="submission" date="2021-02" db="EMBL/GenBank/DDBJ databases">
        <authorList>
            <person name="Dougan E. K."/>
            <person name="Rhodes N."/>
            <person name="Thang M."/>
            <person name="Chan C."/>
        </authorList>
    </citation>
    <scope>NUCLEOTIDE SEQUENCE</scope>
</reference>
<evidence type="ECO:0000256" key="1">
    <source>
        <dbReference type="SAM" id="MobiDB-lite"/>
    </source>
</evidence>
<dbReference type="AlphaFoldDB" id="A0A812ZN03"/>
<evidence type="ECO:0000313" key="2">
    <source>
        <dbReference type="EMBL" id="CAE7835834.1"/>
    </source>
</evidence>
<accession>A0A812ZN03</accession>
<gene>
    <name evidence="2" type="ORF">SNEC2469_LOCUS25121</name>
</gene>
<keyword evidence="3" id="KW-1185">Reference proteome</keyword>
<dbReference type="OrthoDB" id="429641at2759"/>
<protein>
    <submittedName>
        <fullName evidence="2">Uncharacterized protein</fullName>
    </submittedName>
</protein>
<evidence type="ECO:0000313" key="3">
    <source>
        <dbReference type="Proteomes" id="UP000601435"/>
    </source>
</evidence>
<dbReference type="EMBL" id="CAJNJA010049142">
    <property type="protein sequence ID" value="CAE7835834.1"/>
    <property type="molecule type" value="Genomic_DNA"/>
</dbReference>
<feature type="region of interest" description="Disordered" evidence="1">
    <location>
        <begin position="81"/>
        <end position="110"/>
    </location>
</feature>
<dbReference type="Proteomes" id="UP000601435">
    <property type="component" value="Unassembled WGS sequence"/>
</dbReference>